<reference evidence="4" key="1">
    <citation type="submission" date="2016-10" db="EMBL/GenBank/DDBJ databases">
        <authorList>
            <person name="Varghese N."/>
            <person name="Submissions S."/>
        </authorList>
    </citation>
    <scope>NUCLEOTIDE SEQUENCE [LARGE SCALE GENOMIC DNA]</scope>
    <source>
        <strain evidence="4">ATCC 700379</strain>
    </source>
</reference>
<dbReference type="InterPro" id="IPR036986">
    <property type="entry name" value="S4_RNA-bd_sf"/>
</dbReference>
<dbReference type="SUPFAM" id="SSF55174">
    <property type="entry name" value="Alpha-L RNA-binding motif"/>
    <property type="match status" value="1"/>
</dbReference>
<evidence type="ECO:0000259" key="2">
    <source>
        <dbReference type="SMART" id="SM00363"/>
    </source>
</evidence>
<dbReference type="AlphaFoldDB" id="A0A1I2RJY3"/>
<proteinExistence type="predicted"/>
<name>A0A1I2RJY3_9BACL</name>
<dbReference type="EMBL" id="FOOY01000009">
    <property type="protein sequence ID" value="SFG39799.1"/>
    <property type="molecule type" value="Genomic_DNA"/>
</dbReference>
<dbReference type="Pfam" id="PF21278">
    <property type="entry name" value="YlmH_1st"/>
    <property type="match status" value="1"/>
</dbReference>
<dbReference type="Proteomes" id="UP000198752">
    <property type="component" value="Unassembled WGS sequence"/>
</dbReference>
<dbReference type="CDD" id="cd00165">
    <property type="entry name" value="S4"/>
    <property type="match status" value="1"/>
</dbReference>
<gene>
    <name evidence="3" type="ORF">SAMN02982927_01605</name>
</gene>
<dbReference type="InterPro" id="IPR012677">
    <property type="entry name" value="Nucleotide-bd_a/b_plait_sf"/>
</dbReference>
<keyword evidence="4" id="KW-1185">Reference proteome</keyword>
<dbReference type="STRING" id="269670.SAMN02982927_01605"/>
<dbReference type="Gene3D" id="3.10.290.10">
    <property type="entry name" value="RNA-binding S4 domain"/>
    <property type="match status" value="1"/>
</dbReference>
<dbReference type="Pfam" id="PF01479">
    <property type="entry name" value="S4"/>
    <property type="match status" value="1"/>
</dbReference>
<accession>A0A1I2RJY3</accession>
<dbReference type="OrthoDB" id="9812787at2"/>
<evidence type="ECO:0000313" key="4">
    <source>
        <dbReference type="Proteomes" id="UP000198752"/>
    </source>
</evidence>
<evidence type="ECO:0000313" key="3">
    <source>
        <dbReference type="EMBL" id="SFG39799.1"/>
    </source>
</evidence>
<feature type="domain" description="RNA-binding S4" evidence="2">
    <location>
        <begin position="181"/>
        <end position="243"/>
    </location>
</feature>
<dbReference type="InterPro" id="IPR048443">
    <property type="entry name" value="RqcP2_N"/>
</dbReference>
<dbReference type="Gene3D" id="3.30.1370.160">
    <property type="match status" value="1"/>
</dbReference>
<protein>
    <submittedName>
        <fullName evidence="3">RNA-binding protein YlmH, contains S4-like domain</fullName>
    </submittedName>
</protein>
<dbReference type="PANTHER" id="PTHR13633:SF3">
    <property type="entry name" value="MITOCHONDRIAL TRANSCRIPTION RESCUE FACTOR 1"/>
    <property type="match status" value="1"/>
</dbReference>
<organism evidence="3 4">
    <name type="scientific">Sporolactobacillus nakayamae</name>
    <dbReference type="NCBI Taxonomy" id="269670"/>
    <lineage>
        <taxon>Bacteria</taxon>
        <taxon>Bacillati</taxon>
        <taxon>Bacillota</taxon>
        <taxon>Bacilli</taxon>
        <taxon>Bacillales</taxon>
        <taxon>Sporolactobacillaceae</taxon>
        <taxon>Sporolactobacillus</taxon>
    </lineage>
</organism>
<dbReference type="RefSeq" id="WP_093671781.1">
    <property type="nucleotide sequence ID" value="NZ_FOOY01000009.1"/>
</dbReference>
<dbReference type="Gene3D" id="3.30.70.330">
    <property type="match status" value="1"/>
</dbReference>
<sequence length="257" mass="29017">MSLYEHFRPEEHALVDHFLDLKDQVVVNYIPKLTDFLDPRQQIILKSLIGNNEEIRLSFSGGYAQAERARALLLPPYVEADEDPFQLAYLEVRYPSKFGSIAHPQLLGSLVGSGVSRSKIGDLLIGEGRAQFICVKELEPYFMLNLSSVGRMGVSCESVDQQALIHSDDEWQESDGTISSMRLDTVLSEIYHLPRTKASEAISRGLAKVNWELVEKRDYEIHEGDCLSLRGYGRSKIISNSGLTKKNKIRIQYGKLN</sequence>
<dbReference type="Pfam" id="PF17774">
    <property type="entry name" value="YlmH_RBD"/>
    <property type="match status" value="1"/>
</dbReference>
<dbReference type="SMART" id="SM00363">
    <property type="entry name" value="S4"/>
    <property type="match status" value="1"/>
</dbReference>
<dbReference type="PROSITE" id="PS50889">
    <property type="entry name" value="S4"/>
    <property type="match status" value="1"/>
</dbReference>
<dbReference type="GO" id="GO:0003723">
    <property type="term" value="F:RNA binding"/>
    <property type="evidence" value="ECO:0007669"/>
    <property type="project" value="UniProtKB-KW"/>
</dbReference>
<evidence type="ECO:0000256" key="1">
    <source>
        <dbReference type="PROSITE-ProRule" id="PRU00182"/>
    </source>
</evidence>
<dbReference type="InterPro" id="IPR040591">
    <property type="entry name" value="RqcP2_RBD"/>
</dbReference>
<dbReference type="InterPro" id="IPR002942">
    <property type="entry name" value="S4_RNA-bd"/>
</dbReference>
<dbReference type="PANTHER" id="PTHR13633">
    <property type="entry name" value="MITOCHONDRIAL TRANSCRIPTION RESCUE FACTOR 1"/>
    <property type="match status" value="1"/>
</dbReference>
<keyword evidence="1" id="KW-0694">RNA-binding</keyword>